<proteinExistence type="predicted"/>
<comment type="caution">
    <text evidence="1">The sequence shown here is derived from an EMBL/GenBank/DDBJ whole genome shotgun (WGS) entry which is preliminary data.</text>
</comment>
<dbReference type="Proteomes" id="UP000178510">
    <property type="component" value="Unassembled WGS sequence"/>
</dbReference>
<evidence type="ECO:0008006" key="3">
    <source>
        <dbReference type="Google" id="ProtNLM"/>
    </source>
</evidence>
<dbReference type="EMBL" id="MHQM01000039">
    <property type="protein sequence ID" value="OHA02736.1"/>
    <property type="molecule type" value="Genomic_DNA"/>
</dbReference>
<gene>
    <name evidence="1" type="ORF">A3J58_02640</name>
</gene>
<dbReference type="STRING" id="1802274.A3J58_02640"/>
<evidence type="ECO:0000313" key="1">
    <source>
        <dbReference type="EMBL" id="OHA02736.1"/>
    </source>
</evidence>
<evidence type="ECO:0000313" key="2">
    <source>
        <dbReference type="Proteomes" id="UP000178510"/>
    </source>
</evidence>
<reference evidence="1 2" key="1">
    <citation type="journal article" date="2016" name="Nat. Commun.">
        <title>Thousands of microbial genomes shed light on interconnected biogeochemical processes in an aquifer system.</title>
        <authorList>
            <person name="Anantharaman K."/>
            <person name="Brown C.T."/>
            <person name="Hug L.A."/>
            <person name="Sharon I."/>
            <person name="Castelle C.J."/>
            <person name="Probst A.J."/>
            <person name="Thomas B.C."/>
            <person name="Singh A."/>
            <person name="Wilkins M.J."/>
            <person name="Karaoz U."/>
            <person name="Brodie E.L."/>
            <person name="Williams K.H."/>
            <person name="Hubbard S.S."/>
            <person name="Banfield J.F."/>
        </authorList>
    </citation>
    <scope>NUCLEOTIDE SEQUENCE [LARGE SCALE GENOMIC DNA]</scope>
</reference>
<organism evidence="1 2">
    <name type="scientific">Candidatus Sungbacteria bacterium RIFCSPHIGHO2_02_FULL_52_23</name>
    <dbReference type="NCBI Taxonomy" id="1802274"/>
    <lineage>
        <taxon>Bacteria</taxon>
        <taxon>Candidatus Sungiibacteriota</taxon>
    </lineage>
</organism>
<name>A0A1G2KTK1_9BACT</name>
<dbReference type="SUPFAM" id="SSF51197">
    <property type="entry name" value="Clavaminate synthase-like"/>
    <property type="match status" value="1"/>
</dbReference>
<dbReference type="AlphaFoldDB" id="A0A1G2KTK1"/>
<dbReference type="Gene3D" id="2.60.120.620">
    <property type="entry name" value="q2cbj1_9rhob like domain"/>
    <property type="match status" value="1"/>
</dbReference>
<accession>A0A1G2KTK1</accession>
<sequence>MATSFAKVQAERISHLYHRLRNAWPIWFYVLNARPRRLWRQERVQLDAVQQTIAETLARDGIAIIPLKDIMKSDAFFAGMRAYVEKRLADPAVIAEGARRKTLLAERSQEGKKSGGKYLKDFWVSLFPADEQGKVLYEKDNPFLKFLMTRRVLDVAATYFGFLPKLNSFMLQQTLLVPPGAPAYLSQRWHRDPEDKKMLKVFIYMTDVNDVGAGPFTYVKGSQLGGRWRHVFPQRPPAGSYPPEGEVEKIVPKSDIQVCLAPAGTVIFCDTSGLHRGGYSTTTQRVLLLPAFSSRASKNPINFHRPDQSVIAGMNPVAQYALLP</sequence>
<protein>
    <recommendedName>
        <fullName evidence="3">Phytanoyl-CoA dioxygenase</fullName>
    </recommendedName>
</protein>